<dbReference type="Pfam" id="PF23666">
    <property type="entry name" value="Rcc01698_C"/>
    <property type="match status" value="1"/>
</dbReference>
<protein>
    <submittedName>
        <fullName evidence="3">Putative tail protein</fullName>
    </submittedName>
</protein>
<feature type="domain" description="Tip attachment protein J" evidence="1">
    <location>
        <begin position="596"/>
        <end position="757"/>
    </location>
</feature>
<evidence type="ECO:0000259" key="1">
    <source>
        <dbReference type="Pfam" id="PF13550"/>
    </source>
</evidence>
<accession>A0A8E2WAI3</accession>
<dbReference type="InterPro" id="IPR056490">
    <property type="entry name" value="Rcc01698_C"/>
</dbReference>
<sequence>MAGIIGFATGNIIPGSARPDTTKAVEPVSADGPFSVSKVLGRSIPIVIGTGKVDGAPVIGGAATTQVITGYNSVPNPTGGSGIIGFQTGNFIPDIGAAGPVQVPIYATQQSAQLGYLLAYDPFGDGYELIRLEINDEVVFDAENGIGASETFRFYGGTQTTVDPITADVIGTKAGAWQGFAMVYLSGYVASSAPTVKAVISNAADDDGGTQPIAWTGAAPTTGAPLYSYEHAGYDPSENAIYQVLTAADLPGLGQCYLSVLDADTHLERYRIPLAGSDAYAASTTPTLLCLRASGYVWVKLSIPSDLGSPTRVYNIATGAIVAEFSEDSGEDFVWYVAEQFVDKWLIAGNDADGSGGNPSAFAVIDLVAGSVDVTRNATAFSGPFVRGRIGPGSASFFSNTAASGGDVYEVTFNGDAWSFAVVYSPAGNVSGIHYDPLTEYLLVMEKNGSTFNARRIAPDTGLVDTFTVSVLLESMSGPLNTDRTVPKSGTAIFIHGTHEIWGVDIAAKTAAKISDFTVPAFTFEVPFVDQTKASYFLYVNHVWVEYRLPGTSPRLVDLSDIITKVMFLAGYAPEELTFEGFSGLSGYGFVIASDTNVRTALQSIADIYGFSFADIGSGFYFKKPGRDDAFALDAILTTADLVFAENSAIDSTDEASIRTTSRVELDYISREQGYNSRPASFQMPPINNSRKVDKYSTPMVLSDLDAKTFCTQKYFEAQAQRRDHTYSVIGQPTLLPGDVVSVPSGAITYAVQIASVGLNRDMSADIQASDFQTSVATTITPVTSVGLGPVAVSLQSQYIHLDVPLFHYADDLGGLGLRQYGVVASRGQAGWGGGVLYRGDTAADLTALLSQAPQYGVVGICETVLANPLDPFATTDDSTVTIRKTAGSMALLVDKTEDQVLAGANFAFIGAQGRWEGVGYKTAVDNGNGTFTLSGFTIRGYRGTEVFASLHQVGDRFVMIDASWIKGVSHSLADLYATKYYKAIGLTQNPATGTVVPHTIIGAAETPYACVNLSAAIGSPDGLDISWDYRSRLAAGLNPVTFGEAALAFEVDIYDGPTYKRTLTSSTGSVHYASADVASDLGSDPPAEITFDVFMMTAIDILVAGQARQVAGRGYRARAHIILDGGFVPSFDSDVWSFDSTFVSFDQE</sequence>
<dbReference type="InterPro" id="IPR032876">
    <property type="entry name" value="J_dom"/>
</dbReference>
<feature type="domain" description="Rcc01698-like C-terminal" evidence="2">
    <location>
        <begin position="859"/>
        <end position="959"/>
    </location>
</feature>
<dbReference type="RefSeq" id="WP_109670346.1">
    <property type="nucleotide sequence ID" value="NZ_QGGH01000011.1"/>
</dbReference>
<dbReference type="GeneID" id="61054851"/>
<gene>
    <name evidence="3" type="ORF">C8D77_11170</name>
</gene>
<evidence type="ECO:0000313" key="3">
    <source>
        <dbReference type="EMBL" id="PWJ88348.1"/>
    </source>
</evidence>
<evidence type="ECO:0000259" key="2">
    <source>
        <dbReference type="Pfam" id="PF23666"/>
    </source>
</evidence>
<dbReference type="Pfam" id="PF13550">
    <property type="entry name" value="Phage-tail_3"/>
    <property type="match status" value="1"/>
</dbReference>
<dbReference type="Proteomes" id="UP000245631">
    <property type="component" value="Unassembled WGS sequence"/>
</dbReference>
<dbReference type="EMBL" id="QGGH01000011">
    <property type="protein sequence ID" value="PWJ88348.1"/>
    <property type="molecule type" value="Genomic_DNA"/>
</dbReference>
<organism evidence="3 4">
    <name type="scientific">Rhizobium loti</name>
    <name type="common">Mesorhizobium loti</name>
    <dbReference type="NCBI Taxonomy" id="381"/>
    <lineage>
        <taxon>Bacteria</taxon>
        <taxon>Pseudomonadati</taxon>
        <taxon>Pseudomonadota</taxon>
        <taxon>Alphaproteobacteria</taxon>
        <taxon>Hyphomicrobiales</taxon>
        <taxon>Phyllobacteriaceae</taxon>
        <taxon>Mesorhizobium</taxon>
    </lineage>
</organism>
<proteinExistence type="predicted"/>
<dbReference type="AlphaFoldDB" id="A0A8E2WAI3"/>
<evidence type="ECO:0000313" key="4">
    <source>
        <dbReference type="Proteomes" id="UP000245631"/>
    </source>
</evidence>
<reference evidence="3 4" key="1">
    <citation type="submission" date="2018-05" db="EMBL/GenBank/DDBJ databases">
        <title>Genomic Encyclopedia of Type Strains, Phase IV (KMG-IV): sequencing the most valuable type-strain genomes for metagenomic binning, comparative biology and taxonomic classification.</title>
        <authorList>
            <person name="Goeker M."/>
        </authorList>
    </citation>
    <scope>NUCLEOTIDE SEQUENCE [LARGE SCALE GENOMIC DNA]</scope>
    <source>
        <strain evidence="3 4">DSM 2626</strain>
    </source>
</reference>
<comment type="caution">
    <text evidence="3">The sequence shown here is derived from an EMBL/GenBank/DDBJ whole genome shotgun (WGS) entry which is preliminary data.</text>
</comment>
<name>A0A8E2WAI3_RHILI</name>